<sequence length="897" mass="95081">MEIGSEPGAARLVGRGEQYRELIDAVAGGRLGAIVVGASGVGKTVLVRAACNELSDRYCYFHIRGSTVSAKTPYGAMGWLLGELPEGPGLGPVLLLPRLHAHLLRRAGTRTPLLVIDNADLLDRSSLSIISQLVRAFSIPLLATVEGMSGHLAEFTSLWSDGLVSRIDLDPLTRGQTAQLMEQLLDGRVSARAAASMWSESGGNPHYVTLLTREQRDAGTLVRRDGTWVLAAPYVHTGEIAELMAARLRRMTPGERKLVEVLALMVVLPLDSVLRLVPAEAVEAMEERRTIEITATQTPVVRISIAASAALVAAAVPAGRSRELWEEVSALIRPEELEPPAIAAYAAWTLRCGSRLEPALALAAARLENASGNPAAALRYVRCVQPAVRTRDTVVEEVEALTQMGRIVEASNALAGYLSAPEPQNPGDRDCPSSRLDLVLLRVRLELAVGDPAQAAVILESAAKDLDDDDAARPIGHSSWHSATADRARIHLARASLALDTGASRDADQVQLEVLAKDIGNSPSIRATAYALRAAVLASQGDAAGAMADVDAGRALLSDQMPAAGQDEVYRRLFEACVLSGDLRAAAELSWDRLALPPQQATFRGSAGEMARGLAAVLGGRADDAVDLLAAAVGQLRHRDPDNQLPLAQAGLACAHALQGNVVRARTLAGEVSPFKYRRGWLMEQLRILLLLQAELAGTDDAVTDQLLAAARYARGRGQPAMALLQLSAAAGSGRSDVLGEIGVLTAEMTGPWAAALGGYASGRHGGNAAALVVSARNALELHQYLLALHAAQAARQAADGPRGVTAQEARSLESAAHRALRHSNRMEHRLARLTEFERDLAGKAAGPLTRQEISAALNLSPRTVDWHLGKLFAKLRVSGRAELREQMDLGGGGQDG</sequence>
<dbReference type="PANTHER" id="PTHR16305:SF28">
    <property type="entry name" value="GUANYLATE CYCLASE DOMAIN-CONTAINING PROTEIN"/>
    <property type="match status" value="1"/>
</dbReference>
<dbReference type="InterPro" id="IPR027417">
    <property type="entry name" value="P-loop_NTPase"/>
</dbReference>
<dbReference type="CDD" id="cd06170">
    <property type="entry name" value="LuxR_C_like"/>
    <property type="match status" value="1"/>
</dbReference>
<dbReference type="InterPro" id="IPR036388">
    <property type="entry name" value="WH-like_DNA-bd_sf"/>
</dbReference>
<feature type="domain" description="HTH luxR-type" evidence="3">
    <location>
        <begin position="827"/>
        <end position="892"/>
    </location>
</feature>
<evidence type="ECO:0000313" key="4">
    <source>
        <dbReference type="EMBL" id="CEA07503.1"/>
    </source>
</evidence>
<dbReference type="GO" id="GO:0003677">
    <property type="term" value="F:DNA binding"/>
    <property type="evidence" value="ECO:0007669"/>
    <property type="project" value="InterPro"/>
</dbReference>
<dbReference type="SUPFAM" id="SSF46894">
    <property type="entry name" value="C-terminal effector domain of the bipartite response regulators"/>
    <property type="match status" value="1"/>
</dbReference>
<dbReference type="AlphaFoldDB" id="A0A078MJG8"/>
<keyword evidence="1" id="KW-0547">Nucleotide-binding</keyword>
<dbReference type="InterPro" id="IPR041664">
    <property type="entry name" value="AAA_16"/>
</dbReference>
<dbReference type="PROSITE" id="PS50043">
    <property type="entry name" value="HTH_LUXR_2"/>
    <property type="match status" value="1"/>
</dbReference>
<evidence type="ECO:0000256" key="2">
    <source>
        <dbReference type="ARBA" id="ARBA00022840"/>
    </source>
</evidence>
<dbReference type="Pfam" id="PF13191">
    <property type="entry name" value="AAA_16"/>
    <property type="match status" value="1"/>
</dbReference>
<proteinExistence type="predicted"/>
<protein>
    <submittedName>
        <fullName evidence="4">Bacterial regulatory proteins, luxR family</fullName>
    </submittedName>
</protein>
<name>A0A078MJG8_9MICC</name>
<dbReference type="Gene3D" id="3.40.50.300">
    <property type="entry name" value="P-loop containing nucleotide triphosphate hydrolases"/>
    <property type="match status" value="1"/>
</dbReference>
<dbReference type="SMART" id="SM00382">
    <property type="entry name" value="AAA"/>
    <property type="match status" value="1"/>
</dbReference>
<dbReference type="GO" id="GO:0005737">
    <property type="term" value="C:cytoplasm"/>
    <property type="evidence" value="ECO:0007669"/>
    <property type="project" value="TreeGrafter"/>
</dbReference>
<organism evidence="4">
    <name type="scientific">Arthrobacter saudimassiliensis</name>
    <dbReference type="NCBI Taxonomy" id="1461584"/>
    <lineage>
        <taxon>Bacteria</taxon>
        <taxon>Bacillati</taxon>
        <taxon>Actinomycetota</taxon>
        <taxon>Actinomycetes</taxon>
        <taxon>Micrococcales</taxon>
        <taxon>Micrococcaceae</taxon>
        <taxon>Arthrobacter</taxon>
    </lineage>
</organism>
<dbReference type="InterPro" id="IPR000792">
    <property type="entry name" value="Tscrpt_reg_LuxR_C"/>
</dbReference>
<evidence type="ECO:0000259" key="3">
    <source>
        <dbReference type="PROSITE" id="PS50043"/>
    </source>
</evidence>
<accession>A0A078MJG8</accession>
<evidence type="ECO:0000256" key="1">
    <source>
        <dbReference type="ARBA" id="ARBA00022741"/>
    </source>
</evidence>
<dbReference type="SUPFAM" id="SSF52540">
    <property type="entry name" value="P-loop containing nucleoside triphosphate hydrolases"/>
    <property type="match status" value="1"/>
</dbReference>
<gene>
    <name evidence="4" type="ORF">BN1051_00818</name>
</gene>
<dbReference type="EMBL" id="LN483070">
    <property type="protein sequence ID" value="CEA07503.1"/>
    <property type="molecule type" value="Genomic_DNA"/>
</dbReference>
<keyword evidence="2" id="KW-0067">ATP-binding</keyword>
<dbReference type="SMART" id="SM00421">
    <property type="entry name" value="HTH_LUXR"/>
    <property type="match status" value="1"/>
</dbReference>
<dbReference type="GO" id="GO:0005524">
    <property type="term" value="F:ATP binding"/>
    <property type="evidence" value="ECO:0007669"/>
    <property type="project" value="UniProtKB-KW"/>
</dbReference>
<dbReference type="GO" id="GO:0006355">
    <property type="term" value="P:regulation of DNA-templated transcription"/>
    <property type="evidence" value="ECO:0007669"/>
    <property type="project" value="InterPro"/>
</dbReference>
<dbReference type="Pfam" id="PF00196">
    <property type="entry name" value="GerE"/>
    <property type="match status" value="1"/>
</dbReference>
<reference evidence="4" key="1">
    <citation type="submission" date="2014-07" db="EMBL/GenBank/DDBJ databases">
        <authorList>
            <person name="Urmite Genomes Urmite Genomes"/>
        </authorList>
    </citation>
    <scope>NUCLEOTIDE SEQUENCE</scope>
    <source>
        <strain evidence="4">11W110_air</strain>
    </source>
</reference>
<dbReference type="PATRIC" id="fig|1461584.3.peg.808"/>
<dbReference type="Gene3D" id="1.10.10.10">
    <property type="entry name" value="Winged helix-like DNA-binding domain superfamily/Winged helix DNA-binding domain"/>
    <property type="match status" value="1"/>
</dbReference>
<dbReference type="InterPro" id="IPR016032">
    <property type="entry name" value="Sig_transdc_resp-reg_C-effctor"/>
</dbReference>
<dbReference type="GO" id="GO:0004016">
    <property type="term" value="F:adenylate cyclase activity"/>
    <property type="evidence" value="ECO:0007669"/>
    <property type="project" value="TreeGrafter"/>
</dbReference>
<dbReference type="PANTHER" id="PTHR16305">
    <property type="entry name" value="TESTICULAR SOLUBLE ADENYLYL CYCLASE"/>
    <property type="match status" value="1"/>
</dbReference>
<dbReference type="InterPro" id="IPR003593">
    <property type="entry name" value="AAA+_ATPase"/>
</dbReference>